<dbReference type="AlphaFoldDB" id="A0A6J4TL52"/>
<gene>
    <name evidence="2" type="ORF">AVDCRST_MAG05-4006</name>
</gene>
<organism evidence="2">
    <name type="scientific">uncultured Rubrobacteraceae bacterium</name>
    <dbReference type="NCBI Taxonomy" id="349277"/>
    <lineage>
        <taxon>Bacteria</taxon>
        <taxon>Bacillati</taxon>
        <taxon>Actinomycetota</taxon>
        <taxon>Rubrobacteria</taxon>
        <taxon>Rubrobacterales</taxon>
        <taxon>Rubrobacteraceae</taxon>
        <taxon>environmental samples</taxon>
    </lineage>
</organism>
<protein>
    <submittedName>
        <fullName evidence="2">Uncharacterized protein</fullName>
    </submittedName>
</protein>
<feature type="compositionally biased region" description="Basic residues" evidence="1">
    <location>
        <begin position="7"/>
        <end position="20"/>
    </location>
</feature>
<sequence>PGPPQGCRRRREHGPRRLPVLRRGDEDLWRRRRQPGGRRARHDGDEPHPHPPGRHRRTRQRPLRRGLRPRPRLRRHSRKPGRHQGAAANKGVV</sequence>
<evidence type="ECO:0000256" key="1">
    <source>
        <dbReference type="SAM" id="MobiDB-lite"/>
    </source>
</evidence>
<name>A0A6J4TL52_9ACTN</name>
<accession>A0A6J4TL52</accession>
<feature type="region of interest" description="Disordered" evidence="1">
    <location>
        <begin position="1"/>
        <end position="93"/>
    </location>
</feature>
<feature type="non-terminal residue" evidence="2">
    <location>
        <position position="1"/>
    </location>
</feature>
<feature type="compositionally biased region" description="Basic residues" evidence="1">
    <location>
        <begin position="30"/>
        <end position="41"/>
    </location>
</feature>
<evidence type="ECO:0000313" key="2">
    <source>
        <dbReference type="EMBL" id="CAA9526335.1"/>
    </source>
</evidence>
<proteinExistence type="predicted"/>
<reference evidence="2" key="1">
    <citation type="submission" date="2020-02" db="EMBL/GenBank/DDBJ databases">
        <authorList>
            <person name="Meier V. D."/>
        </authorList>
    </citation>
    <scope>NUCLEOTIDE SEQUENCE</scope>
    <source>
        <strain evidence="2">AVDCRST_MAG05</strain>
    </source>
</reference>
<feature type="compositionally biased region" description="Basic residues" evidence="1">
    <location>
        <begin position="51"/>
        <end position="82"/>
    </location>
</feature>
<dbReference type="EMBL" id="CADCVM010000439">
    <property type="protein sequence ID" value="CAA9526335.1"/>
    <property type="molecule type" value="Genomic_DNA"/>
</dbReference>
<feature type="non-terminal residue" evidence="2">
    <location>
        <position position="93"/>
    </location>
</feature>